<evidence type="ECO:0000313" key="3">
    <source>
        <dbReference type="Proteomes" id="UP000294743"/>
    </source>
</evidence>
<dbReference type="AlphaFoldDB" id="A0A4R7ZXF3"/>
<reference evidence="2 3" key="1">
    <citation type="submission" date="2019-03" db="EMBL/GenBank/DDBJ databases">
        <title>Genomic Encyclopedia of Type Strains, Phase IV (KMG-IV): sequencing the most valuable type-strain genomes for metagenomic binning, comparative biology and taxonomic classification.</title>
        <authorList>
            <person name="Goeker M."/>
        </authorList>
    </citation>
    <scope>NUCLEOTIDE SEQUENCE [LARGE SCALE GENOMIC DNA]</scope>
    <source>
        <strain evidence="2 3">DSM 28867</strain>
    </source>
</reference>
<dbReference type="InterPro" id="IPR019734">
    <property type="entry name" value="TPR_rpt"/>
</dbReference>
<keyword evidence="3" id="KW-1185">Reference proteome</keyword>
<gene>
    <name evidence="2" type="ORF">EDD63_11351</name>
</gene>
<evidence type="ECO:0000313" key="2">
    <source>
        <dbReference type="EMBL" id="TDW20370.1"/>
    </source>
</evidence>
<evidence type="ECO:0000256" key="1">
    <source>
        <dbReference type="PROSITE-ProRule" id="PRU00339"/>
    </source>
</evidence>
<name>A0A4R7ZXF3_9FIRM</name>
<dbReference type="Proteomes" id="UP000294743">
    <property type="component" value="Unassembled WGS sequence"/>
</dbReference>
<comment type="caution">
    <text evidence="2">The sequence shown here is derived from an EMBL/GenBank/DDBJ whole genome shotgun (WGS) entry which is preliminary data.</text>
</comment>
<dbReference type="PROSITE" id="PS50005">
    <property type="entry name" value="TPR"/>
    <property type="match status" value="1"/>
</dbReference>
<feature type="repeat" description="TPR" evidence="1">
    <location>
        <begin position="278"/>
        <end position="311"/>
    </location>
</feature>
<organism evidence="2 3">
    <name type="scientific">Breznakia blatticola</name>
    <dbReference type="NCBI Taxonomy" id="1754012"/>
    <lineage>
        <taxon>Bacteria</taxon>
        <taxon>Bacillati</taxon>
        <taxon>Bacillota</taxon>
        <taxon>Erysipelotrichia</taxon>
        <taxon>Erysipelotrichales</taxon>
        <taxon>Erysipelotrichaceae</taxon>
        <taxon>Breznakia</taxon>
    </lineage>
</organism>
<accession>A0A4R7ZXF3</accession>
<protein>
    <submittedName>
        <fullName evidence="2">Uncharacterized protein</fullName>
    </submittedName>
</protein>
<keyword evidence="1" id="KW-0802">TPR repeat</keyword>
<proteinExistence type="predicted"/>
<sequence length="411" mass="49561">MNHQTKLYLGKIIEYHRNVLFAGTKDKQYAKEYFSSRLVQGELITICSPTTYRKLTNDIPVKNEDIYLELLRKLNLTYQSTSIVYKKEFTKSGMQILETYMYGDYDAVASMITHLLATFNTNDAYEKELAYVLRMIHEMMRVKHSIVDATQMECVYTLYDIYPQWIQKMLLTAIYNYLIITHQTHKTEDFIDTLQDHPLEQVSRMYYYIDNQVHLDKVDAMYQKLMDVFTKQKNYYRLLELKEYRLKYNNVLGIANEALIDEIEYMFTTYELPNHARKSYLYFLGKMYNRTASYEKAKTIFEECLRLDPNMMTYILSYYFYCLHKTDSLIQVDPMVYDKLSEQQRAIYTYFTLDPKDYGKREDYILKELSCPKIMKMEYMHDLVLKELRKNVRMTKHYVKLEQFLSKIDEF</sequence>
<dbReference type="EMBL" id="SODD01000013">
    <property type="protein sequence ID" value="TDW20370.1"/>
    <property type="molecule type" value="Genomic_DNA"/>
</dbReference>